<dbReference type="InterPro" id="IPR036691">
    <property type="entry name" value="Endo/exonu/phosph_ase_sf"/>
</dbReference>
<evidence type="ECO:0000313" key="2">
    <source>
        <dbReference type="EMBL" id="KAJ4428365.1"/>
    </source>
</evidence>
<dbReference type="Proteomes" id="UP001148838">
    <property type="component" value="Unassembled WGS sequence"/>
</dbReference>
<protein>
    <submittedName>
        <fullName evidence="2">Uncharacterized protein</fullName>
    </submittedName>
</protein>
<accession>A0ABQ8S383</accession>
<reference evidence="2 3" key="1">
    <citation type="journal article" date="2022" name="Allergy">
        <title>Genome assembly and annotation of Periplaneta americana reveal a comprehensive cockroach allergen profile.</title>
        <authorList>
            <person name="Wang L."/>
            <person name="Xiong Q."/>
            <person name="Saelim N."/>
            <person name="Wang L."/>
            <person name="Nong W."/>
            <person name="Wan A.T."/>
            <person name="Shi M."/>
            <person name="Liu X."/>
            <person name="Cao Q."/>
            <person name="Hui J.H.L."/>
            <person name="Sookrung N."/>
            <person name="Leung T.F."/>
            <person name="Tungtrongchitr A."/>
            <person name="Tsui S.K.W."/>
        </authorList>
    </citation>
    <scope>NUCLEOTIDE SEQUENCE [LARGE SCALE GENOMIC DNA]</scope>
    <source>
        <strain evidence="2">PWHHKU_190912</strain>
    </source>
</reference>
<proteinExistence type="predicted"/>
<evidence type="ECO:0000313" key="3">
    <source>
        <dbReference type="Proteomes" id="UP001148838"/>
    </source>
</evidence>
<keyword evidence="3" id="KW-1185">Reference proteome</keyword>
<dbReference type="SUPFAM" id="SSF56219">
    <property type="entry name" value="DNase I-like"/>
    <property type="match status" value="1"/>
</dbReference>
<name>A0ABQ8S383_PERAM</name>
<dbReference type="EMBL" id="JAJSOF020000037">
    <property type="protein sequence ID" value="KAJ4428365.1"/>
    <property type="molecule type" value="Genomic_DNA"/>
</dbReference>
<feature type="region of interest" description="Disordered" evidence="1">
    <location>
        <begin position="1"/>
        <end position="45"/>
    </location>
</feature>
<evidence type="ECO:0000256" key="1">
    <source>
        <dbReference type="SAM" id="MobiDB-lite"/>
    </source>
</evidence>
<gene>
    <name evidence="2" type="ORF">ANN_24384</name>
</gene>
<sequence>MRRGEERRGEERREEKRREEKRREEKRREEKRREEKRREEKRREETYYIHRRPRRRWEDNIKKDSREVGYDDRDWINLAQAQRWQPHYDLTLREVGNLSGDTNITQILQTDTRRTDHSTTTSAQKRNKRFGIERIFKLATWNARGIIHKEIELEKELYDQNIDVAIISETKKKMKGSANLKDYYMIYNGVPQE</sequence>
<comment type="caution">
    <text evidence="2">The sequence shown here is derived from an EMBL/GenBank/DDBJ whole genome shotgun (WGS) entry which is preliminary data.</text>
</comment>
<organism evidence="2 3">
    <name type="scientific">Periplaneta americana</name>
    <name type="common">American cockroach</name>
    <name type="synonym">Blatta americana</name>
    <dbReference type="NCBI Taxonomy" id="6978"/>
    <lineage>
        <taxon>Eukaryota</taxon>
        <taxon>Metazoa</taxon>
        <taxon>Ecdysozoa</taxon>
        <taxon>Arthropoda</taxon>
        <taxon>Hexapoda</taxon>
        <taxon>Insecta</taxon>
        <taxon>Pterygota</taxon>
        <taxon>Neoptera</taxon>
        <taxon>Polyneoptera</taxon>
        <taxon>Dictyoptera</taxon>
        <taxon>Blattodea</taxon>
        <taxon>Blattoidea</taxon>
        <taxon>Blattidae</taxon>
        <taxon>Blattinae</taxon>
        <taxon>Periplaneta</taxon>
    </lineage>
</organism>